<sequence length="119" mass="13257">MREILSLYRGHDFLPTTMQLATIPTIPVGGGVPDAGKIVHLHYTAVFGQWWITELEQNVMIAFGFTRLATGTDLRWGYIPLEELEAAMDPEGNIVDRDLRWQPTPAADILAAPSTARRP</sequence>
<comment type="caution">
    <text evidence="1">The sequence shown here is derived from an EMBL/GenBank/DDBJ whole genome shotgun (WGS) entry which is preliminary data.</text>
</comment>
<dbReference type="InterPro" id="IPR021341">
    <property type="entry name" value="DUF2958"/>
</dbReference>
<dbReference type="AlphaFoldDB" id="A0A8J3KP09"/>
<organism evidence="1 2">
    <name type="scientific">Catellatospora citrea</name>
    <dbReference type="NCBI Taxonomy" id="53366"/>
    <lineage>
        <taxon>Bacteria</taxon>
        <taxon>Bacillati</taxon>
        <taxon>Actinomycetota</taxon>
        <taxon>Actinomycetes</taxon>
        <taxon>Micromonosporales</taxon>
        <taxon>Micromonosporaceae</taxon>
        <taxon>Catellatospora</taxon>
    </lineage>
</organism>
<dbReference type="RefSeq" id="WP_170213224.1">
    <property type="nucleotide sequence ID" value="NZ_BONH01000017.1"/>
</dbReference>
<reference evidence="1 2" key="1">
    <citation type="submission" date="2021-01" db="EMBL/GenBank/DDBJ databases">
        <title>Whole genome shotgun sequence of Catellatospora citrea NBRC 14495.</title>
        <authorList>
            <person name="Komaki H."/>
            <person name="Tamura T."/>
        </authorList>
    </citation>
    <scope>NUCLEOTIDE SEQUENCE [LARGE SCALE GENOMIC DNA]</scope>
    <source>
        <strain evidence="1 2">NBRC 14495</strain>
    </source>
</reference>
<evidence type="ECO:0000313" key="1">
    <source>
        <dbReference type="EMBL" id="GIF98769.1"/>
    </source>
</evidence>
<protein>
    <submittedName>
        <fullName evidence="1">Uncharacterized protein</fullName>
    </submittedName>
</protein>
<keyword evidence="2" id="KW-1185">Reference proteome</keyword>
<dbReference type="Pfam" id="PF11171">
    <property type="entry name" value="DUF2958"/>
    <property type="match status" value="1"/>
</dbReference>
<name>A0A8J3KP09_9ACTN</name>
<evidence type="ECO:0000313" key="2">
    <source>
        <dbReference type="Proteomes" id="UP000659904"/>
    </source>
</evidence>
<accession>A0A8J3KP09</accession>
<gene>
    <name evidence="1" type="ORF">Cci01nite_38630</name>
</gene>
<dbReference type="Proteomes" id="UP000659904">
    <property type="component" value="Unassembled WGS sequence"/>
</dbReference>
<dbReference type="EMBL" id="BONH01000017">
    <property type="protein sequence ID" value="GIF98769.1"/>
    <property type="molecule type" value="Genomic_DNA"/>
</dbReference>
<proteinExistence type="predicted"/>